<dbReference type="GO" id="GO:0005783">
    <property type="term" value="C:endoplasmic reticulum"/>
    <property type="evidence" value="ECO:0007669"/>
    <property type="project" value="TreeGrafter"/>
</dbReference>
<dbReference type="Proteomes" id="UP000007879">
    <property type="component" value="Unassembled WGS sequence"/>
</dbReference>
<dbReference type="Gene3D" id="1.10.238.180">
    <property type="match status" value="1"/>
</dbReference>
<feature type="domain" description="SAM" evidence="15">
    <location>
        <begin position="125"/>
        <end position="174"/>
    </location>
</feature>
<dbReference type="EnsemblMetazoa" id="XM_019997986.1">
    <property type="protein sequence ID" value="XP_019853545.1"/>
    <property type="gene ID" value="LOC100633433"/>
</dbReference>
<dbReference type="Pfam" id="PF07647">
    <property type="entry name" value="SAM_2"/>
    <property type="match status" value="1"/>
</dbReference>
<feature type="region of interest" description="Disordered" evidence="13">
    <location>
        <begin position="473"/>
        <end position="501"/>
    </location>
</feature>
<dbReference type="GO" id="GO:0005246">
    <property type="term" value="F:calcium channel regulator activity"/>
    <property type="evidence" value="ECO:0007669"/>
    <property type="project" value="InterPro"/>
</dbReference>
<reference evidence="16" key="2">
    <citation type="submission" date="2024-06" db="UniProtKB">
        <authorList>
            <consortium name="EnsemblMetazoa"/>
        </authorList>
    </citation>
    <scope>IDENTIFICATION</scope>
</reference>
<keyword evidence="3" id="KW-0109">Calcium transport</keyword>
<feature type="region of interest" description="Disordered" evidence="13">
    <location>
        <begin position="256"/>
        <end position="343"/>
    </location>
</feature>
<evidence type="ECO:0000256" key="8">
    <source>
        <dbReference type="ARBA" id="ARBA00022989"/>
    </source>
</evidence>
<feature type="coiled-coil region" evidence="12">
    <location>
        <begin position="343"/>
        <end position="406"/>
    </location>
</feature>
<dbReference type="GO" id="GO:0051049">
    <property type="term" value="P:regulation of transport"/>
    <property type="evidence" value="ECO:0007669"/>
    <property type="project" value="UniProtKB-ARBA"/>
</dbReference>
<evidence type="ECO:0000256" key="12">
    <source>
        <dbReference type="SAM" id="Coils"/>
    </source>
</evidence>
<evidence type="ECO:0000256" key="6">
    <source>
        <dbReference type="ARBA" id="ARBA00022729"/>
    </source>
</evidence>
<dbReference type="Pfam" id="PF25578">
    <property type="entry name" value="EF-hand_STIM1"/>
    <property type="match status" value="1"/>
</dbReference>
<protein>
    <recommendedName>
        <fullName evidence="15">SAM domain-containing protein</fullName>
    </recommendedName>
</protein>
<dbReference type="InterPro" id="IPR013761">
    <property type="entry name" value="SAM/pointed_sf"/>
</dbReference>
<dbReference type="InterPro" id="IPR057835">
    <property type="entry name" value="EF-hand_STIM1/2"/>
</dbReference>
<dbReference type="PROSITE" id="PS50105">
    <property type="entry name" value="SAM_DOMAIN"/>
    <property type="match status" value="1"/>
</dbReference>
<evidence type="ECO:0000259" key="15">
    <source>
        <dbReference type="PROSITE" id="PS50105"/>
    </source>
</evidence>
<dbReference type="GO" id="GO:0005509">
    <property type="term" value="F:calcium ion binding"/>
    <property type="evidence" value="ECO:0007669"/>
    <property type="project" value="TreeGrafter"/>
</dbReference>
<evidence type="ECO:0000256" key="10">
    <source>
        <dbReference type="ARBA" id="ARBA00023065"/>
    </source>
</evidence>
<keyword evidence="6" id="KW-0732">Signal</keyword>
<evidence type="ECO:0000313" key="16">
    <source>
        <dbReference type="EnsemblMetazoa" id="XP_019853546.1"/>
    </source>
</evidence>
<evidence type="ECO:0000256" key="13">
    <source>
        <dbReference type="SAM" id="MobiDB-lite"/>
    </source>
</evidence>
<keyword evidence="10" id="KW-0406">Ion transport</keyword>
<proteinExistence type="predicted"/>
<sequence length="650" mass="72878">MKLVGGISSLFFWSVLFVFGSMTAVFVAWGTSTVTSQKMSIESHIITPNETMEVLAIKDLHSRLDDNNDGQVDYKESTEFVREKFPGQSQNPSANDRSHTLHLQDNMISLDELWNRWKNSNVYNWSNDDVIKWLEAVVDLPELVPQFHSLGITGRQLPLIATNVDQLFSQLGVTRHQRKKLQLRAMDIVLFGPLPLASHSYWKDVVMAFSVILCVLGLSTAWRKHHSANRKIDAFLKEIRVYETELRNIKKTFKGQDSISDTTDSDTRNTQPVGGEEETDRNNSLSDDSSSSSSSVDLTGQSSSSSSDKSKGDMTTIAEETSFPGRPDLQSSQTQQSSSDSKNENLRMRIWNLENQLASLMQNRLALKQLLIETCLQEKYYLDANKRTAENEVMRAQKMCDKIKRKRASVIGAFRLANSSTLEDAGLMITKAVNKMQMVTEHFESFQKRWQSIEQIFGFPILNPAHISTQSLASAVTDSPRSTRGSISHRPKSVSSRTNSFKEEHFEPILHKSSIKMGGGRDREMEIYPRSCSLSEPDEQLRGADRPLPSWFSAPNSLYCSSSPSSTRSSYSEILEIMQQEGSYPGAVSDSNAPASAGLMFEVDDGEKDSVLGIIEEEGSGVFIQEEPRAVPDFIQKKSEPLPVRTESHV</sequence>
<feature type="compositionally biased region" description="Low complexity" evidence="13">
    <location>
        <begin position="330"/>
        <end position="340"/>
    </location>
</feature>
<dbReference type="EnsemblMetazoa" id="XM_019997987.1">
    <property type="protein sequence ID" value="XP_019853546.1"/>
    <property type="gene ID" value="LOC100633433"/>
</dbReference>
<evidence type="ECO:0000313" key="17">
    <source>
        <dbReference type="Proteomes" id="UP000007879"/>
    </source>
</evidence>
<evidence type="ECO:0000256" key="3">
    <source>
        <dbReference type="ARBA" id="ARBA00022568"/>
    </source>
</evidence>
<keyword evidence="4 14" id="KW-0812">Transmembrane</keyword>
<comment type="subcellular location">
    <subcellularLocation>
        <location evidence="1">Membrane</location>
        <topology evidence="1">Single-pass type I membrane protein</topology>
    </subcellularLocation>
</comment>
<feature type="transmembrane region" description="Helical" evidence="14">
    <location>
        <begin position="6"/>
        <end position="29"/>
    </location>
</feature>
<keyword evidence="7" id="KW-0106">Calcium</keyword>
<evidence type="ECO:0000256" key="14">
    <source>
        <dbReference type="SAM" id="Phobius"/>
    </source>
</evidence>
<dbReference type="CDD" id="cd11722">
    <property type="entry name" value="SOAR"/>
    <property type="match status" value="1"/>
</dbReference>
<dbReference type="Pfam" id="PF16533">
    <property type="entry name" value="SOAR"/>
    <property type="match status" value="1"/>
</dbReference>
<evidence type="ECO:0000256" key="2">
    <source>
        <dbReference type="ARBA" id="ARBA00022448"/>
    </source>
</evidence>
<reference evidence="17" key="1">
    <citation type="journal article" date="2010" name="Nature">
        <title>The Amphimedon queenslandica genome and the evolution of animal complexity.</title>
        <authorList>
            <person name="Srivastava M."/>
            <person name="Simakov O."/>
            <person name="Chapman J."/>
            <person name="Fahey B."/>
            <person name="Gauthier M.E."/>
            <person name="Mitros T."/>
            <person name="Richards G.S."/>
            <person name="Conaco C."/>
            <person name="Dacre M."/>
            <person name="Hellsten U."/>
            <person name="Larroux C."/>
            <person name="Putnam N.H."/>
            <person name="Stanke M."/>
            <person name="Adamska M."/>
            <person name="Darling A."/>
            <person name="Degnan S.M."/>
            <person name="Oakley T.H."/>
            <person name="Plachetzki D.C."/>
            <person name="Zhai Y."/>
            <person name="Adamski M."/>
            <person name="Calcino A."/>
            <person name="Cummins S.F."/>
            <person name="Goodstein D.M."/>
            <person name="Harris C."/>
            <person name="Jackson D.J."/>
            <person name="Leys S.P."/>
            <person name="Shu S."/>
            <person name="Woodcroft B.J."/>
            <person name="Vervoort M."/>
            <person name="Kosik K.S."/>
            <person name="Manning G."/>
            <person name="Degnan B.M."/>
            <person name="Rokhsar D.S."/>
        </authorList>
    </citation>
    <scope>NUCLEOTIDE SEQUENCE [LARGE SCALE GENOMIC DNA]</scope>
</reference>
<keyword evidence="2" id="KW-0813">Transport</keyword>
<organism evidence="16 17">
    <name type="scientific">Amphimedon queenslandica</name>
    <name type="common">Sponge</name>
    <dbReference type="NCBI Taxonomy" id="400682"/>
    <lineage>
        <taxon>Eukaryota</taxon>
        <taxon>Metazoa</taxon>
        <taxon>Porifera</taxon>
        <taxon>Demospongiae</taxon>
        <taxon>Heteroscleromorpha</taxon>
        <taxon>Haplosclerida</taxon>
        <taxon>Niphatidae</taxon>
        <taxon>Amphimedon</taxon>
    </lineage>
</organism>
<keyword evidence="17" id="KW-1185">Reference proteome</keyword>
<evidence type="ECO:0000256" key="11">
    <source>
        <dbReference type="ARBA" id="ARBA00023136"/>
    </source>
</evidence>
<evidence type="ECO:0000256" key="7">
    <source>
        <dbReference type="ARBA" id="ARBA00022837"/>
    </source>
</evidence>
<keyword evidence="9 12" id="KW-0175">Coiled coil</keyword>
<dbReference type="Gene3D" id="1.10.150.50">
    <property type="entry name" value="Transcription Factor, Ets-1"/>
    <property type="match status" value="1"/>
</dbReference>
<dbReference type="GO" id="GO:0002115">
    <property type="term" value="P:store-operated calcium entry"/>
    <property type="evidence" value="ECO:0007669"/>
    <property type="project" value="TreeGrafter"/>
</dbReference>
<name>A0AAN0J9Z1_AMPQE</name>
<keyword evidence="8 14" id="KW-1133">Transmembrane helix</keyword>
<dbReference type="PANTHER" id="PTHR15136:SF5">
    <property type="entry name" value="STROMAL INTERACTION MOLECULE HOMOLOG"/>
    <property type="match status" value="1"/>
</dbReference>
<dbReference type="SUPFAM" id="SSF47769">
    <property type="entry name" value="SAM/Pointed domain"/>
    <property type="match status" value="1"/>
</dbReference>
<dbReference type="InterPro" id="IPR037608">
    <property type="entry name" value="STIM1/2"/>
</dbReference>
<dbReference type="InterPro" id="IPR001660">
    <property type="entry name" value="SAM"/>
</dbReference>
<feature type="compositionally biased region" description="Polar residues" evidence="13">
    <location>
        <begin position="473"/>
        <end position="486"/>
    </location>
</feature>
<dbReference type="GO" id="GO:0005886">
    <property type="term" value="C:plasma membrane"/>
    <property type="evidence" value="ECO:0007669"/>
    <property type="project" value="TreeGrafter"/>
</dbReference>
<gene>
    <name evidence="16" type="primary">100633433</name>
</gene>
<dbReference type="AlphaFoldDB" id="A0AAN0J9Z1"/>
<evidence type="ECO:0000256" key="4">
    <source>
        <dbReference type="ARBA" id="ARBA00022692"/>
    </source>
</evidence>
<feature type="compositionally biased region" description="Low complexity" evidence="13">
    <location>
        <begin position="284"/>
        <end position="307"/>
    </location>
</feature>
<dbReference type="GO" id="GO:0006874">
    <property type="term" value="P:intracellular calcium ion homeostasis"/>
    <property type="evidence" value="ECO:0007669"/>
    <property type="project" value="TreeGrafter"/>
</dbReference>
<evidence type="ECO:0000256" key="1">
    <source>
        <dbReference type="ARBA" id="ARBA00004479"/>
    </source>
</evidence>
<dbReference type="InterPro" id="IPR032393">
    <property type="entry name" value="SOAR_STIM1/2"/>
</dbReference>
<evidence type="ECO:0000256" key="9">
    <source>
        <dbReference type="ARBA" id="ARBA00023054"/>
    </source>
</evidence>
<accession>A0AAN0J9Z1</accession>
<dbReference type="Gene3D" id="1.10.287.3550">
    <property type="match status" value="1"/>
</dbReference>
<evidence type="ECO:0000256" key="5">
    <source>
        <dbReference type="ARBA" id="ARBA00022723"/>
    </source>
</evidence>
<keyword evidence="5" id="KW-0479">Metal-binding</keyword>
<dbReference type="PANTHER" id="PTHR15136">
    <property type="entry name" value="STROMAL INTERACTION MOLECULE HOMOLOG"/>
    <property type="match status" value="1"/>
</dbReference>
<keyword evidence="11 14" id="KW-0472">Membrane</keyword>